<dbReference type="Proteomes" id="UP000223025">
    <property type="component" value="Segment"/>
</dbReference>
<name>A0A2L0UZM5_9CAUD</name>
<dbReference type="GeneID" id="40088204"/>
<evidence type="ECO:0000313" key="2">
    <source>
        <dbReference type="Proteomes" id="UP000223025"/>
    </source>
</evidence>
<proteinExistence type="predicted"/>
<reference evidence="1 2" key="1">
    <citation type="submission" date="2017-06" db="EMBL/GenBank/DDBJ databases">
        <authorList>
            <person name="Kim H.J."/>
            <person name="Triplett B.A."/>
        </authorList>
    </citation>
    <scope>NUCLEOTIDE SEQUENCE [LARGE SCALE GENOMIC DNA]</scope>
</reference>
<evidence type="ECO:0000313" key="1">
    <source>
        <dbReference type="EMBL" id="AUZ94983.1"/>
    </source>
</evidence>
<sequence>MYKFKYLICWKTGNDYMSVENDDLNVSKYLAKILSQNVDISEVEIIDQIKGGNIEFE</sequence>
<dbReference type="KEGG" id="vg:40088204"/>
<accession>A0A2L0UZM5</accession>
<organism evidence="1 2">
    <name type="scientific">Agrobacterium phage Atu_ph07</name>
    <dbReference type="NCBI Taxonomy" id="2024264"/>
    <lineage>
        <taxon>Viruses</taxon>
        <taxon>Duplodnaviria</taxon>
        <taxon>Heunggongvirae</taxon>
        <taxon>Uroviricota</taxon>
        <taxon>Caudoviricetes</taxon>
        <taxon>Polybotosvirus</taxon>
        <taxon>Polybotosvirus Atuph07</taxon>
    </lineage>
</organism>
<dbReference type="EMBL" id="MF403008">
    <property type="protein sequence ID" value="AUZ94983.1"/>
    <property type="molecule type" value="Genomic_DNA"/>
</dbReference>
<protein>
    <submittedName>
        <fullName evidence="1">Uncharacterized protein</fullName>
    </submittedName>
</protein>
<dbReference type="RefSeq" id="YP_009611866.1">
    <property type="nucleotide sequence ID" value="NC_042013.1"/>
</dbReference>
<keyword evidence="2" id="KW-1185">Reference proteome</keyword>